<organism evidence="7 8">
    <name type="scientific">Candolleomyces aberdarensis</name>
    <dbReference type="NCBI Taxonomy" id="2316362"/>
    <lineage>
        <taxon>Eukaryota</taxon>
        <taxon>Fungi</taxon>
        <taxon>Dikarya</taxon>
        <taxon>Basidiomycota</taxon>
        <taxon>Agaricomycotina</taxon>
        <taxon>Agaricomycetes</taxon>
        <taxon>Agaricomycetidae</taxon>
        <taxon>Agaricales</taxon>
        <taxon>Agaricineae</taxon>
        <taxon>Psathyrellaceae</taxon>
        <taxon>Candolleomyces</taxon>
    </lineage>
</organism>
<feature type="compositionally biased region" description="Basic and acidic residues" evidence="5">
    <location>
        <begin position="484"/>
        <end position="494"/>
    </location>
</feature>
<dbReference type="InterPro" id="IPR013083">
    <property type="entry name" value="Znf_RING/FYVE/PHD"/>
</dbReference>
<evidence type="ECO:0000313" key="7">
    <source>
        <dbReference type="EMBL" id="RXW11379.1"/>
    </source>
</evidence>
<keyword evidence="8" id="KW-1185">Reference proteome</keyword>
<evidence type="ECO:0000313" key="8">
    <source>
        <dbReference type="Proteomes" id="UP000290288"/>
    </source>
</evidence>
<comment type="caution">
    <text evidence="7">The sequence shown here is derived from an EMBL/GenBank/DDBJ whole genome shotgun (WGS) entry which is preliminary data.</text>
</comment>
<evidence type="ECO:0000259" key="6">
    <source>
        <dbReference type="PROSITE" id="PS50089"/>
    </source>
</evidence>
<keyword evidence="3" id="KW-0862">Zinc</keyword>
<feature type="domain" description="RING-type" evidence="6">
    <location>
        <begin position="7"/>
        <end position="46"/>
    </location>
</feature>
<evidence type="ECO:0000256" key="5">
    <source>
        <dbReference type="SAM" id="MobiDB-lite"/>
    </source>
</evidence>
<reference evidence="7 8" key="1">
    <citation type="submission" date="2019-01" db="EMBL/GenBank/DDBJ databases">
        <title>Draft genome sequence of Psathyrella aberdarensis IHI B618.</title>
        <authorList>
            <person name="Buettner E."/>
            <person name="Kellner H."/>
        </authorList>
    </citation>
    <scope>NUCLEOTIDE SEQUENCE [LARGE SCALE GENOMIC DNA]</scope>
    <source>
        <strain evidence="7 8">IHI B618</strain>
    </source>
</reference>
<dbReference type="EMBL" id="SDEE01001969">
    <property type="protein sequence ID" value="RXW11379.1"/>
    <property type="molecule type" value="Genomic_DNA"/>
</dbReference>
<dbReference type="Pfam" id="PF02992">
    <property type="entry name" value="Transposase_21"/>
    <property type="match status" value="1"/>
</dbReference>
<accession>A0A4Q2CY68</accession>
<name>A0A4Q2CY68_9AGAR</name>
<dbReference type="PROSITE" id="PS50089">
    <property type="entry name" value="ZF_RING_2"/>
    <property type="match status" value="1"/>
</dbReference>
<proteinExistence type="predicted"/>
<dbReference type="OrthoDB" id="3269001at2759"/>
<dbReference type="InterPro" id="IPR001841">
    <property type="entry name" value="Znf_RING"/>
</dbReference>
<keyword evidence="2 4" id="KW-0863">Zinc-finger</keyword>
<dbReference type="AlphaFoldDB" id="A0A4Q2CY68"/>
<feature type="region of interest" description="Disordered" evidence="5">
    <location>
        <begin position="474"/>
        <end position="494"/>
    </location>
</feature>
<evidence type="ECO:0000256" key="1">
    <source>
        <dbReference type="ARBA" id="ARBA00022723"/>
    </source>
</evidence>
<sequence>MSSLPSCGVCMNAIHPVDKPAKYIVCGHVFCSECIFKLVIKDRSCPYKCRSDARLRFRDVRTLPFSIVSTSESEDYKAVLGVIQAVALQRQNLQKIADENAQRIKTLSARITNQTSSLSRFAASTRKAAADQKEALQHLGGTEDRLSQEIEREKTLLAELAAAQHRLSGAKASLSKARSSNILRGLGAGEGIPLMPGTPSLNILAAYFLQDIRYKLLASPFTKPKSLVFASRPKYPIDPNANHDNYTYRGTFNHAPYDLIQCPSNSLFLRQEAQLHEWAIKLQSLQPLYTDPNYQLSCQSLGKQVIDALNQLFQWKLEIYHEQHVPPQTSSAETPNPVLALNPQGTEAGNTPPTIESTRYLQIYDRGTNDPLYLRFVLGAVILVLILHVVFNVPQNVCEVVLALGHDQLDGLGGLISKEHLQHLSKLLPKTVKGALSAFDLDPTVRRYLVCPQCYGIVPKEGSYPKICPHREAPDSPPCNAKLVRTDSRETGQDTDRPIKEYVHQSFPEWLGRFLCRPDVEAILDRRKAEFKAKAQEKPTLVYDILESKAIQEFAWPDGKAFFDCPDDEFRLFFALSGDGFNPFSNKEAKQTVTSTGLYLFCLNLPLEERQKPENVYLAGVIPGPDKPSTSQINHYISLIVDDFQLCWTTGVRYTHTWKRPAGVLARTALMPVLADALGIRQLCGYGSPTSQFFCTFCWLPFSDIENFDKTSWPSRSLDSHRFWAGQWKDADSASRAKLFREHGLRYTPLLRLPYFNPPLFCIVDTMHNLLTGLLMRHCRNIWGMDLEIEAGDGEFAPGRAIPSQPSSEAMRKARRAIELGDVKALVKTRQEPL</sequence>
<evidence type="ECO:0000256" key="4">
    <source>
        <dbReference type="PROSITE-ProRule" id="PRU00175"/>
    </source>
</evidence>
<dbReference type="STRING" id="2316362.A0A4Q2CY68"/>
<dbReference type="Gene3D" id="3.30.40.10">
    <property type="entry name" value="Zinc/RING finger domain, C3HC4 (zinc finger)"/>
    <property type="match status" value="1"/>
</dbReference>
<protein>
    <recommendedName>
        <fullName evidence="6">RING-type domain-containing protein</fullName>
    </recommendedName>
</protein>
<evidence type="ECO:0000256" key="2">
    <source>
        <dbReference type="ARBA" id="ARBA00022771"/>
    </source>
</evidence>
<keyword evidence="1" id="KW-0479">Metal-binding</keyword>
<dbReference type="InterPro" id="IPR017907">
    <property type="entry name" value="Znf_RING_CS"/>
</dbReference>
<dbReference type="Proteomes" id="UP000290288">
    <property type="component" value="Unassembled WGS sequence"/>
</dbReference>
<evidence type="ECO:0000256" key="3">
    <source>
        <dbReference type="ARBA" id="ARBA00022833"/>
    </source>
</evidence>
<dbReference type="SUPFAM" id="SSF57850">
    <property type="entry name" value="RING/U-box"/>
    <property type="match status" value="1"/>
</dbReference>
<dbReference type="GO" id="GO:0008270">
    <property type="term" value="F:zinc ion binding"/>
    <property type="evidence" value="ECO:0007669"/>
    <property type="project" value="UniProtKB-KW"/>
</dbReference>
<dbReference type="PROSITE" id="PS00518">
    <property type="entry name" value="ZF_RING_1"/>
    <property type="match status" value="1"/>
</dbReference>
<feature type="non-terminal residue" evidence="7">
    <location>
        <position position="834"/>
    </location>
</feature>
<dbReference type="InterPro" id="IPR004242">
    <property type="entry name" value="Transposase_21"/>
</dbReference>
<gene>
    <name evidence="7" type="ORF">EST38_g14476</name>
</gene>